<evidence type="ECO:0000256" key="4">
    <source>
        <dbReference type="ARBA" id="ARBA00007637"/>
    </source>
</evidence>
<feature type="domain" description="NAD-dependent epimerase/dehydratase" evidence="11">
    <location>
        <begin position="27"/>
        <end position="277"/>
    </location>
</feature>
<evidence type="ECO:0000256" key="3">
    <source>
        <dbReference type="ARBA" id="ARBA00004947"/>
    </source>
</evidence>
<keyword evidence="13" id="KW-1185">Reference proteome</keyword>
<proteinExistence type="inferred from homology"/>
<evidence type="ECO:0000313" key="13">
    <source>
        <dbReference type="Proteomes" id="UP000003179"/>
    </source>
</evidence>
<dbReference type="NCBIfam" id="TIGR01179">
    <property type="entry name" value="galE"/>
    <property type="match status" value="1"/>
</dbReference>
<comment type="caution">
    <text evidence="12">The sequence shown here is derived from an EMBL/GenBank/DDBJ whole genome shotgun (WGS) entry which is preliminary data.</text>
</comment>
<dbReference type="PANTHER" id="PTHR43725">
    <property type="entry name" value="UDP-GLUCOSE 4-EPIMERASE"/>
    <property type="match status" value="1"/>
</dbReference>
<dbReference type="RefSeq" id="WP_002528490.1">
    <property type="nucleotide sequence ID" value="NZ_GL383180.1"/>
</dbReference>
<comment type="pathway">
    <text evidence="3">Carbohydrate metabolism; galactose metabolism.</text>
</comment>
<evidence type="ECO:0000256" key="1">
    <source>
        <dbReference type="ARBA" id="ARBA00000083"/>
    </source>
</evidence>
<protein>
    <recommendedName>
        <fullName evidence="6">UDP-glucose 4-epimerase</fullName>
        <ecNumber evidence="5">5.1.3.2</ecNumber>
    </recommendedName>
    <alternativeName>
        <fullName evidence="10">Galactowaldenase</fullName>
    </alternativeName>
    <alternativeName>
        <fullName evidence="9">UDP-galactose 4-epimerase</fullName>
    </alternativeName>
</protein>
<dbReference type="InterPro" id="IPR036291">
    <property type="entry name" value="NAD(P)-bd_dom_sf"/>
</dbReference>
<evidence type="ECO:0000256" key="6">
    <source>
        <dbReference type="ARBA" id="ARBA00018569"/>
    </source>
</evidence>
<dbReference type="Gene3D" id="3.40.50.720">
    <property type="entry name" value="NAD(P)-binding Rossmann-like Domain"/>
    <property type="match status" value="1"/>
</dbReference>
<name>A0ABP2KDM4_9ACTN</name>
<comment type="cofactor">
    <cofactor evidence="2">
        <name>NAD(+)</name>
        <dbReference type="ChEBI" id="CHEBI:57540"/>
    </cofactor>
</comment>
<evidence type="ECO:0000256" key="2">
    <source>
        <dbReference type="ARBA" id="ARBA00001911"/>
    </source>
</evidence>
<evidence type="ECO:0000256" key="10">
    <source>
        <dbReference type="ARBA" id="ARBA00033067"/>
    </source>
</evidence>
<dbReference type="Gene3D" id="3.90.25.10">
    <property type="entry name" value="UDP-galactose 4-epimerase, domain 1"/>
    <property type="match status" value="1"/>
</dbReference>
<sequence>MPAIEAGEPHLDLTATSSTLRKVPMKILITGGAGYIGSTVGSACEEAGHGVVVLDDLSAGRREFVRDRTFYEGDIADQDLLDRVFTENQIGAVVHCAAKIIVPESVDEPLTYYDNNVGKTVALLKGMERNGVHRILFSSSASIYATDEEFKVTEESALDPGSPYATTKFMVELILRDAAHASDLKALSLRYFNPIGSDPKLRTGQQIEHPTHVLGKMIDAWMEDSTFTVTGVEWPTRDGSGIRDYIHVWDLARAHVAALEHLDEVTTEDPYQVFNVGTGSGVTVKELVEAFEEGTGKSLNVVYGPPRPGDVAGAYTVSRRAKELLGWSAQLTQADGIRDAIAWLPERKKILGY</sequence>
<evidence type="ECO:0000256" key="5">
    <source>
        <dbReference type="ARBA" id="ARBA00013189"/>
    </source>
</evidence>
<dbReference type="SUPFAM" id="SSF51735">
    <property type="entry name" value="NAD(P)-binding Rossmann-fold domains"/>
    <property type="match status" value="1"/>
</dbReference>
<organism evidence="12 13">
    <name type="scientific">Cutibacterium modestum HL044PA1</name>
    <dbReference type="NCBI Taxonomy" id="765109"/>
    <lineage>
        <taxon>Bacteria</taxon>
        <taxon>Bacillati</taxon>
        <taxon>Actinomycetota</taxon>
        <taxon>Actinomycetes</taxon>
        <taxon>Propionibacteriales</taxon>
        <taxon>Propionibacteriaceae</taxon>
        <taxon>Cutibacterium</taxon>
        <taxon>Cutibacterium modestum</taxon>
    </lineage>
</organism>
<evidence type="ECO:0000313" key="12">
    <source>
        <dbReference type="EMBL" id="EFS92904.1"/>
    </source>
</evidence>
<accession>A0ABP2KDM4</accession>
<dbReference type="InterPro" id="IPR001509">
    <property type="entry name" value="Epimerase_deHydtase"/>
</dbReference>
<dbReference type="EMBL" id="ADZU01000015">
    <property type="protein sequence ID" value="EFS92904.1"/>
    <property type="molecule type" value="Genomic_DNA"/>
</dbReference>
<comment type="similarity">
    <text evidence="4">Belongs to the NAD(P)-dependent epimerase/dehydratase family.</text>
</comment>
<reference evidence="12" key="1">
    <citation type="submission" date="2010-08" db="EMBL/GenBank/DDBJ databases">
        <authorList>
            <person name="Weinstock G."/>
            <person name="Sodergren E."/>
            <person name="Clifton S."/>
            <person name="Fulton L."/>
            <person name="Fulton B."/>
            <person name="Courtney L."/>
            <person name="Fronick C."/>
            <person name="Harrison M."/>
            <person name="Strong C."/>
            <person name="Farmer C."/>
            <person name="Delahaunty K."/>
            <person name="Markovic C."/>
            <person name="Hall O."/>
            <person name="Minx P."/>
            <person name="Tomlinson C."/>
            <person name="Mitreva M."/>
            <person name="Hou S."/>
            <person name="Chen J."/>
            <person name="Wollam A."/>
            <person name="Pepin K.H."/>
            <person name="Johnson M."/>
            <person name="Bhonagiri V."/>
            <person name="Zhang X."/>
            <person name="Suruliraj S."/>
            <person name="Warren W."/>
            <person name="Chinwalla A."/>
            <person name="Mardis E.R."/>
            <person name="Wilson R.K."/>
        </authorList>
    </citation>
    <scope>NUCLEOTIDE SEQUENCE [LARGE SCALE GENOMIC DNA]</scope>
    <source>
        <strain evidence="12">HL044PA1</strain>
    </source>
</reference>
<dbReference type="GO" id="GO:0003978">
    <property type="term" value="F:UDP-glucose 4-epimerase activity"/>
    <property type="evidence" value="ECO:0007669"/>
    <property type="project" value="UniProtKB-EC"/>
</dbReference>
<dbReference type="Pfam" id="PF01370">
    <property type="entry name" value="Epimerase"/>
    <property type="match status" value="1"/>
</dbReference>
<evidence type="ECO:0000256" key="7">
    <source>
        <dbReference type="ARBA" id="ARBA00023027"/>
    </source>
</evidence>
<dbReference type="InterPro" id="IPR005886">
    <property type="entry name" value="UDP_G4E"/>
</dbReference>
<dbReference type="GeneID" id="92881696"/>
<keyword evidence="7" id="KW-0520">NAD</keyword>
<keyword evidence="8 12" id="KW-0413">Isomerase</keyword>
<dbReference type="EC" id="5.1.3.2" evidence="5"/>
<evidence type="ECO:0000256" key="9">
    <source>
        <dbReference type="ARBA" id="ARBA00031367"/>
    </source>
</evidence>
<evidence type="ECO:0000256" key="8">
    <source>
        <dbReference type="ARBA" id="ARBA00023235"/>
    </source>
</evidence>
<gene>
    <name evidence="12" type="primary">galE</name>
    <name evidence="12" type="ORF">HMPREF9607_00754</name>
</gene>
<comment type="catalytic activity">
    <reaction evidence="1">
        <text>UDP-alpha-D-glucose = UDP-alpha-D-galactose</text>
        <dbReference type="Rhea" id="RHEA:22168"/>
        <dbReference type="ChEBI" id="CHEBI:58885"/>
        <dbReference type="ChEBI" id="CHEBI:66914"/>
        <dbReference type="EC" id="5.1.3.2"/>
    </reaction>
</comment>
<evidence type="ECO:0000259" key="11">
    <source>
        <dbReference type="Pfam" id="PF01370"/>
    </source>
</evidence>
<dbReference type="Proteomes" id="UP000003179">
    <property type="component" value="Unassembled WGS sequence"/>
</dbReference>